<dbReference type="InterPro" id="IPR035952">
    <property type="entry name" value="Rhomboid-like_sf"/>
</dbReference>
<dbReference type="Gene3D" id="1.20.1540.10">
    <property type="entry name" value="Rhomboid-like"/>
    <property type="match status" value="1"/>
</dbReference>
<evidence type="ECO:0000256" key="4">
    <source>
        <dbReference type="ARBA" id="ARBA00022670"/>
    </source>
</evidence>
<dbReference type="EC" id="3.4.21.105" evidence="10"/>
<comment type="subcellular location">
    <subcellularLocation>
        <location evidence="2 10">Membrane</location>
        <topology evidence="2 10">Multi-pass membrane protein</topology>
    </subcellularLocation>
</comment>
<dbReference type="SUPFAM" id="SSF144091">
    <property type="entry name" value="Rhomboid-like"/>
    <property type="match status" value="1"/>
</dbReference>
<dbReference type="InterPro" id="IPR002610">
    <property type="entry name" value="Peptidase_S54_rhomboid-like"/>
</dbReference>
<keyword evidence="4 10" id="KW-0645">Protease</keyword>
<dbReference type="InterPro" id="IPR022764">
    <property type="entry name" value="Peptidase_S54_rhomboid_dom"/>
</dbReference>
<keyword evidence="5 10" id="KW-0812">Transmembrane</keyword>
<organism evidence="12 13">
    <name type="scientific">Papaver nudicaule</name>
    <name type="common">Iceland poppy</name>
    <dbReference type="NCBI Taxonomy" id="74823"/>
    <lineage>
        <taxon>Eukaryota</taxon>
        <taxon>Viridiplantae</taxon>
        <taxon>Streptophyta</taxon>
        <taxon>Embryophyta</taxon>
        <taxon>Tracheophyta</taxon>
        <taxon>Spermatophyta</taxon>
        <taxon>Magnoliopsida</taxon>
        <taxon>Ranunculales</taxon>
        <taxon>Papaveraceae</taxon>
        <taxon>Papaveroideae</taxon>
        <taxon>Papaver</taxon>
    </lineage>
</organism>
<evidence type="ECO:0000256" key="2">
    <source>
        <dbReference type="ARBA" id="ARBA00004141"/>
    </source>
</evidence>
<evidence type="ECO:0000256" key="3">
    <source>
        <dbReference type="ARBA" id="ARBA00009045"/>
    </source>
</evidence>
<reference evidence="12" key="1">
    <citation type="submission" date="2022-03" db="EMBL/GenBank/DDBJ databases">
        <title>A functionally conserved STORR gene fusion in Papaver species that diverged 16.8 million years ago.</title>
        <authorList>
            <person name="Catania T."/>
        </authorList>
    </citation>
    <scope>NUCLEOTIDE SEQUENCE</scope>
    <source>
        <strain evidence="12">S-191538</strain>
    </source>
</reference>
<comment type="caution">
    <text evidence="10">Lacks conserved residue(s) required for the propagation of feature annotation.</text>
</comment>
<evidence type="ECO:0000313" key="12">
    <source>
        <dbReference type="EMBL" id="MCL7031490.1"/>
    </source>
</evidence>
<comment type="caution">
    <text evidence="12">The sequence shown here is derived from an EMBL/GenBank/DDBJ whole genome shotgun (WGS) entry which is preliminary data.</text>
</comment>
<dbReference type="GO" id="GO:0016020">
    <property type="term" value="C:membrane"/>
    <property type="evidence" value="ECO:0007669"/>
    <property type="project" value="UniProtKB-SubCell"/>
</dbReference>
<feature type="transmembrane region" description="Helical" evidence="10">
    <location>
        <begin position="25"/>
        <end position="46"/>
    </location>
</feature>
<evidence type="ECO:0000256" key="8">
    <source>
        <dbReference type="ARBA" id="ARBA00022989"/>
    </source>
</evidence>
<sequence>LEKLGALQWQKVVHGHQGWRLFSCIWLHAGVIHVLANMVSLIFIGIRLEQQFGF</sequence>
<feature type="non-terminal residue" evidence="12">
    <location>
        <position position="1"/>
    </location>
</feature>
<proteinExistence type="inferred from homology"/>
<comment type="catalytic activity">
    <reaction evidence="1 10">
        <text>Cleaves type-1 transmembrane domains using a catalytic dyad composed of serine and histidine that are contributed by different transmembrane domains.</text>
        <dbReference type="EC" id="3.4.21.105"/>
    </reaction>
</comment>
<comment type="similarity">
    <text evidence="3 10">Belongs to the peptidase S54 family.</text>
</comment>
<evidence type="ECO:0000256" key="10">
    <source>
        <dbReference type="RuleBase" id="RU362115"/>
    </source>
</evidence>
<dbReference type="Pfam" id="PF01694">
    <property type="entry name" value="Rhomboid"/>
    <property type="match status" value="1"/>
</dbReference>
<keyword evidence="9 10" id="KW-0472">Membrane</keyword>
<dbReference type="EMBL" id="JAJJMA010112743">
    <property type="protein sequence ID" value="MCL7031490.1"/>
    <property type="molecule type" value="Genomic_DNA"/>
</dbReference>
<dbReference type="PANTHER" id="PTHR22936:SF69">
    <property type="entry name" value="RHOMBOID-LIKE PROTEIN"/>
    <property type="match status" value="1"/>
</dbReference>
<evidence type="ECO:0000256" key="1">
    <source>
        <dbReference type="ARBA" id="ARBA00000156"/>
    </source>
</evidence>
<feature type="non-terminal residue" evidence="12">
    <location>
        <position position="54"/>
    </location>
</feature>
<feature type="domain" description="Peptidase S54 rhomboid" evidence="11">
    <location>
        <begin position="16"/>
        <end position="53"/>
    </location>
</feature>
<keyword evidence="13" id="KW-1185">Reference proteome</keyword>
<dbReference type="GO" id="GO:0006508">
    <property type="term" value="P:proteolysis"/>
    <property type="evidence" value="ECO:0007669"/>
    <property type="project" value="UniProtKB-KW"/>
</dbReference>
<evidence type="ECO:0000256" key="9">
    <source>
        <dbReference type="ARBA" id="ARBA00023136"/>
    </source>
</evidence>
<comment type="function">
    <text evidence="10">Serine protease involved in intramembrane proteolysis.</text>
</comment>
<gene>
    <name evidence="12" type="ORF">MKW94_019884</name>
</gene>
<keyword evidence="8 10" id="KW-1133">Transmembrane helix</keyword>
<evidence type="ECO:0000256" key="5">
    <source>
        <dbReference type="ARBA" id="ARBA00022692"/>
    </source>
</evidence>
<name>A0AA41V212_PAPNU</name>
<keyword evidence="7 10" id="KW-0720">Serine protease</keyword>
<dbReference type="PANTHER" id="PTHR22936">
    <property type="entry name" value="RHOMBOID-RELATED"/>
    <property type="match status" value="1"/>
</dbReference>
<evidence type="ECO:0000313" key="13">
    <source>
        <dbReference type="Proteomes" id="UP001177140"/>
    </source>
</evidence>
<dbReference type="AlphaFoldDB" id="A0AA41V212"/>
<evidence type="ECO:0000256" key="7">
    <source>
        <dbReference type="ARBA" id="ARBA00022825"/>
    </source>
</evidence>
<keyword evidence="6 10" id="KW-0378">Hydrolase</keyword>
<evidence type="ECO:0000256" key="6">
    <source>
        <dbReference type="ARBA" id="ARBA00022801"/>
    </source>
</evidence>
<dbReference type="Proteomes" id="UP001177140">
    <property type="component" value="Unassembled WGS sequence"/>
</dbReference>
<protein>
    <recommendedName>
        <fullName evidence="10">RHOMBOID-like protein</fullName>
        <ecNumber evidence="10">3.4.21.105</ecNumber>
    </recommendedName>
</protein>
<accession>A0AA41V212</accession>
<evidence type="ECO:0000259" key="11">
    <source>
        <dbReference type="Pfam" id="PF01694"/>
    </source>
</evidence>
<dbReference type="GO" id="GO:0004252">
    <property type="term" value="F:serine-type endopeptidase activity"/>
    <property type="evidence" value="ECO:0007669"/>
    <property type="project" value="InterPro"/>
</dbReference>